<dbReference type="Gene3D" id="3.30.70.20">
    <property type="match status" value="1"/>
</dbReference>
<keyword evidence="3" id="KW-0411">Iron-sulfur</keyword>
<dbReference type="Proteomes" id="UP000004018">
    <property type="component" value="Unassembled WGS sequence"/>
</dbReference>
<dbReference type="InterPro" id="IPR026816">
    <property type="entry name" value="Flavodoxin_dom"/>
</dbReference>
<comment type="caution">
    <text evidence="6">The sequence shown here is derived from an EMBL/GenBank/DDBJ whole genome shotgun (WGS) entry which is preliminary data.</text>
</comment>
<keyword evidence="1" id="KW-0479">Metal-binding</keyword>
<dbReference type="EMBL" id="AFIJ01000038">
    <property type="protein sequence ID" value="EGL39437.1"/>
    <property type="molecule type" value="Genomic_DNA"/>
</dbReference>
<dbReference type="InterPro" id="IPR047964">
    <property type="entry name" value="EFR1-like"/>
</dbReference>
<keyword evidence="7" id="KW-1185">Reference proteome</keyword>
<dbReference type="PANTHER" id="PTHR43122">
    <property type="entry name" value="FERREDOXIN SUBUNIT OF PYRUVATE:FLAVODOXIN OXIDOREDUCTASE-RELATED"/>
    <property type="match status" value="1"/>
</dbReference>
<dbReference type="SUPFAM" id="SSF54862">
    <property type="entry name" value="4Fe-4S ferredoxins"/>
    <property type="match status" value="1"/>
</dbReference>
<name>A0ABN0D000_9FIRM</name>
<reference evidence="6 7" key="1">
    <citation type="submission" date="2011-04" db="EMBL/GenBank/DDBJ databases">
        <authorList>
            <person name="Harkins D.M."/>
            <person name="Madupu R."/>
            <person name="Durkin A.S."/>
            <person name="Torralba M."/>
            <person name="Methe B."/>
            <person name="Sutton G.G."/>
            <person name="Nelson K.E."/>
        </authorList>
    </citation>
    <scope>NUCLEOTIDE SEQUENCE [LARGE SCALE GENOMIC DNA]</scope>
    <source>
        <strain evidence="6 7">UPII 199-6</strain>
    </source>
</reference>
<dbReference type="InterPro" id="IPR017900">
    <property type="entry name" value="4Fe4S_Fe_S_CS"/>
</dbReference>
<dbReference type="PROSITE" id="PS00198">
    <property type="entry name" value="4FE4S_FER_1"/>
    <property type="match status" value="2"/>
</dbReference>
<evidence type="ECO:0000256" key="2">
    <source>
        <dbReference type="ARBA" id="ARBA00023004"/>
    </source>
</evidence>
<organism evidence="6 7">
    <name type="scientific">Megasphaera lornae</name>
    <dbReference type="NCBI Taxonomy" id="1000568"/>
    <lineage>
        <taxon>Bacteria</taxon>
        <taxon>Bacillati</taxon>
        <taxon>Bacillota</taxon>
        <taxon>Negativicutes</taxon>
        <taxon>Veillonellales</taxon>
        <taxon>Veillonellaceae</taxon>
        <taxon>Megasphaera</taxon>
    </lineage>
</organism>
<dbReference type="Pfam" id="PF12724">
    <property type="entry name" value="Flavodoxin_5"/>
    <property type="match status" value="1"/>
</dbReference>
<dbReference type="InterPro" id="IPR008254">
    <property type="entry name" value="Flavodoxin/NO_synth"/>
</dbReference>
<dbReference type="PROSITE" id="PS50902">
    <property type="entry name" value="FLAVODOXIN_LIKE"/>
    <property type="match status" value="1"/>
</dbReference>
<protein>
    <submittedName>
        <fullName evidence="6">4Fe-4S binding domain protein</fullName>
    </submittedName>
</protein>
<dbReference type="NCBIfam" id="NF038196">
    <property type="entry name" value="ferrodoxin_EFR1"/>
    <property type="match status" value="1"/>
</dbReference>
<dbReference type="SUPFAM" id="SSF52218">
    <property type="entry name" value="Flavoproteins"/>
    <property type="match status" value="1"/>
</dbReference>
<feature type="domain" description="4Fe-4S ferredoxin-type" evidence="5">
    <location>
        <begin position="196"/>
        <end position="225"/>
    </location>
</feature>
<feature type="domain" description="4Fe-4S ferredoxin-type" evidence="5">
    <location>
        <begin position="229"/>
        <end position="252"/>
    </location>
</feature>
<dbReference type="PANTHER" id="PTHR43122:SF1">
    <property type="entry name" value="IRON-SULFUR-BINDING PROTEIN"/>
    <property type="match status" value="1"/>
</dbReference>
<dbReference type="InterPro" id="IPR017896">
    <property type="entry name" value="4Fe4S_Fe-S-bd"/>
</dbReference>
<evidence type="ECO:0000313" key="7">
    <source>
        <dbReference type="Proteomes" id="UP000004018"/>
    </source>
</evidence>
<evidence type="ECO:0000256" key="1">
    <source>
        <dbReference type="ARBA" id="ARBA00022723"/>
    </source>
</evidence>
<dbReference type="Gene3D" id="3.40.50.360">
    <property type="match status" value="1"/>
</dbReference>
<feature type="domain" description="Flavodoxin-like" evidence="4">
    <location>
        <begin position="6"/>
        <end position="155"/>
    </location>
</feature>
<evidence type="ECO:0000259" key="5">
    <source>
        <dbReference type="PROSITE" id="PS51379"/>
    </source>
</evidence>
<dbReference type="Pfam" id="PF13187">
    <property type="entry name" value="Fer4_9"/>
    <property type="match status" value="1"/>
</dbReference>
<evidence type="ECO:0000313" key="6">
    <source>
        <dbReference type="EMBL" id="EGL39437.1"/>
    </source>
</evidence>
<proteinExistence type="predicted"/>
<keyword evidence="2" id="KW-0408">Iron</keyword>
<sequence length="275" mass="30298">MTIDNVTAVYFSPTGNTEKMCTQIAQELAKKLRVPCRHVNFTLPTSRTRRHVFAGTSLVVFAMPTYAGRLPNKLVPFVQKNFQGLQSPAITLVTFGNRSADSALPELAQTLAQNGFYVIAGASLAAPHVFSPRIGNTRPDAADMRLQEDFIRALVNKLRPQLPLAEVPRPSLLSAPIAPYYTPLGIDGKPAKFLKAKPQTNLPACTRCLRCVNACPMGSINPEDPSQVPGICIKCHACIHICPHHAKYFADTAFLSHVAMLEQNYTRRAKNHYYL</sequence>
<dbReference type="RefSeq" id="WP_007391603.1">
    <property type="nucleotide sequence ID" value="NZ_AFIJ01000038.1"/>
</dbReference>
<accession>A0ABN0D000</accession>
<dbReference type="PROSITE" id="PS51379">
    <property type="entry name" value="4FE4S_FER_2"/>
    <property type="match status" value="2"/>
</dbReference>
<dbReference type="InterPro" id="IPR029039">
    <property type="entry name" value="Flavoprotein-like_sf"/>
</dbReference>
<evidence type="ECO:0000256" key="3">
    <source>
        <dbReference type="ARBA" id="ARBA00023014"/>
    </source>
</evidence>
<gene>
    <name evidence="6" type="ORF">HMPREF1039_0894</name>
</gene>
<evidence type="ECO:0000259" key="4">
    <source>
        <dbReference type="PROSITE" id="PS50902"/>
    </source>
</evidence>